<evidence type="ECO:0000256" key="8">
    <source>
        <dbReference type="SAM" id="Phobius"/>
    </source>
</evidence>
<comment type="caution">
    <text evidence="9">The sequence shown here is derived from an EMBL/GenBank/DDBJ whole genome shotgun (WGS) entry which is preliminary data.</text>
</comment>
<dbReference type="RefSeq" id="WP_078501163.1">
    <property type="nucleotide sequence ID" value="NZ_MSZX01000009.1"/>
</dbReference>
<dbReference type="Gene3D" id="1.20.1740.10">
    <property type="entry name" value="Amino acid/polyamine transporter I"/>
    <property type="match status" value="1"/>
</dbReference>
<evidence type="ECO:0000256" key="3">
    <source>
        <dbReference type="ARBA" id="ARBA00022448"/>
    </source>
</evidence>
<dbReference type="GO" id="GO:0009847">
    <property type="term" value="P:spore germination"/>
    <property type="evidence" value="ECO:0007669"/>
    <property type="project" value="InterPro"/>
</dbReference>
<keyword evidence="10" id="KW-1185">Reference proteome</keyword>
<dbReference type="STRING" id="1324314.BVG16_20995"/>
<protein>
    <submittedName>
        <fullName evidence="9">Spore gernimation protein</fullName>
    </submittedName>
</protein>
<dbReference type="OrthoDB" id="2380240at2"/>
<dbReference type="AlphaFoldDB" id="A0A1T2X5B1"/>
<dbReference type="PANTHER" id="PTHR34975:SF2">
    <property type="entry name" value="SPORE GERMINATION PROTEIN A2"/>
    <property type="match status" value="1"/>
</dbReference>
<feature type="transmembrane region" description="Helical" evidence="8">
    <location>
        <begin position="187"/>
        <end position="209"/>
    </location>
</feature>
<dbReference type="GO" id="GO:0016020">
    <property type="term" value="C:membrane"/>
    <property type="evidence" value="ECO:0007669"/>
    <property type="project" value="UniProtKB-SubCell"/>
</dbReference>
<evidence type="ECO:0000256" key="6">
    <source>
        <dbReference type="ARBA" id="ARBA00022989"/>
    </source>
</evidence>
<dbReference type="InterPro" id="IPR004761">
    <property type="entry name" value="Spore_GerAB"/>
</dbReference>
<feature type="transmembrane region" description="Helical" evidence="8">
    <location>
        <begin position="336"/>
        <end position="362"/>
    </location>
</feature>
<feature type="transmembrane region" description="Helical" evidence="8">
    <location>
        <begin position="87"/>
        <end position="112"/>
    </location>
</feature>
<evidence type="ECO:0000256" key="5">
    <source>
        <dbReference type="ARBA" id="ARBA00022692"/>
    </source>
</evidence>
<feature type="transmembrane region" description="Helical" evidence="8">
    <location>
        <begin position="146"/>
        <end position="167"/>
    </location>
</feature>
<feature type="transmembrane region" description="Helical" evidence="8">
    <location>
        <begin position="46"/>
        <end position="66"/>
    </location>
</feature>
<feature type="transmembrane region" description="Helical" evidence="8">
    <location>
        <begin position="274"/>
        <end position="295"/>
    </location>
</feature>
<keyword evidence="6 8" id="KW-1133">Transmembrane helix</keyword>
<proteinExistence type="inferred from homology"/>
<feature type="transmembrane region" description="Helical" evidence="8">
    <location>
        <begin position="307"/>
        <end position="324"/>
    </location>
</feature>
<sequence>MSDTDNTTQKYQFNAFMLLFLLSNVQIGVGIFGFQRYIYNESKHDAWLSVILIGIVTHLIMWIMIATLKKHESFDLFDIHRSLFGKWIGSVISICLMIYFIINMTAIIRTYIEAVQSWIFPDFPTWLLSLILLVLMVYGSLGGIRVILQLSFICFFLILGTLILFYYPLQYAEWRRILPIYNTTMQHLLSGAKKMGFTIAGFEIIYFVYHHVKDKNKVMRYAQGSILFTNLLYLIIMIISIVYFSENQMPKTIWGSINLLKIIKYPFLERIEFIAIPFWMFVVVPGLMMLAWVLLRGTSKLFGWNQKLTLYGLAGVVFIASIFFQNRRQIDQLNDFIGEFSIIVSYLYPCLLFVLTYAAAWWRNRKGSKA</sequence>
<keyword evidence="3" id="KW-0813">Transport</keyword>
<dbReference type="Proteomes" id="UP000190188">
    <property type="component" value="Unassembled WGS sequence"/>
</dbReference>
<evidence type="ECO:0000256" key="4">
    <source>
        <dbReference type="ARBA" id="ARBA00022544"/>
    </source>
</evidence>
<dbReference type="NCBIfam" id="TIGR00912">
    <property type="entry name" value="2A0309"/>
    <property type="match status" value="1"/>
</dbReference>
<dbReference type="EMBL" id="MSZX01000009">
    <property type="protein sequence ID" value="OPA75091.1"/>
    <property type="molecule type" value="Genomic_DNA"/>
</dbReference>
<gene>
    <name evidence="9" type="ORF">BVG16_20995</name>
</gene>
<comment type="similarity">
    <text evidence="2">Belongs to the amino acid-polyamine-organocation (APC) superfamily. Spore germination protein (SGP) (TC 2.A.3.9) family.</text>
</comment>
<reference evidence="9 10" key="1">
    <citation type="submission" date="2017-01" db="EMBL/GenBank/DDBJ databases">
        <title>Genome analysis of Paenibacillus selenitrireducens ES3-24.</title>
        <authorList>
            <person name="Xu D."/>
            <person name="Yao R."/>
            <person name="Zheng S."/>
        </authorList>
    </citation>
    <scope>NUCLEOTIDE SEQUENCE [LARGE SCALE GENOMIC DNA]</scope>
    <source>
        <strain evidence="9 10">ES3-24</strain>
    </source>
</reference>
<keyword evidence="7 8" id="KW-0472">Membrane</keyword>
<keyword evidence="4" id="KW-0309">Germination</keyword>
<feature type="transmembrane region" description="Helical" evidence="8">
    <location>
        <begin position="12"/>
        <end position="34"/>
    </location>
</feature>
<comment type="subcellular location">
    <subcellularLocation>
        <location evidence="1">Membrane</location>
        <topology evidence="1">Multi-pass membrane protein</topology>
    </subcellularLocation>
</comment>
<evidence type="ECO:0000256" key="7">
    <source>
        <dbReference type="ARBA" id="ARBA00023136"/>
    </source>
</evidence>
<organism evidence="9 10">
    <name type="scientific">Paenibacillus selenitireducens</name>
    <dbReference type="NCBI Taxonomy" id="1324314"/>
    <lineage>
        <taxon>Bacteria</taxon>
        <taxon>Bacillati</taxon>
        <taxon>Bacillota</taxon>
        <taxon>Bacilli</taxon>
        <taxon>Bacillales</taxon>
        <taxon>Paenibacillaceae</taxon>
        <taxon>Paenibacillus</taxon>
    </lineage>
</organism>
<accession>A0A1T2X5B1</accession>
<keyword evidence="5 8" id="KW-0812">Transmembrane</keyword>
<dbReference type="PANTHER" id="PTHR34975">
    <property type="entry name" value="SPORE GERMINATION PROTEIN A2"/>
    <property type="match status" value="1"/>
</dbReference>
<evidence type="ECO:0000313" key="10">
    <source>
        <dbReference type="Proteomes" id="UP000190188"/>
    </source>
</evidence>
<dbReference type="Pfam" id="PF03845">
    <property type="entry name" value="Spore_permease"/>
    <property type="match status" value="1"/>
</dbReference>
<name>A0A1T2X5B1_9BACL</name>
<feature type="transmembrane region" description="Helical" evidence="8">
    <location>
        <begin position="221"/>
        <end position="244"/>
    </location>
</feature>
<evidence type="ECO:0000313" key="9">
    <source>
        <dbReference type="EMBL" id="OPA75091.1"/>
    </source>
</evidence>
<evidence type="ECO:0000256" key="1">
    <source>
        <dbReference type="ARBA" id="ARBA00004141"/>
    </source>
</evidence>
<evidence type="ECO:0000256" key="2">
    <source>
        <dbReference type="ARBA" id="ARBA00007998"/>
    </source>
</evidence>
<feature type="transmembrane region" description="Helical" evidence="8">
    <location>
        <begin position="118"/>
        <end position="139"/>
    </location>
</feature>